<gene>
    <name evidence="1" type="ORF">GCM10011385_11430</name>
</gene>
<organism evidence="1 2">
    <name type="scientific">Nitratireductor aestuarii</name>
    <dbReference type="NCBI Taxonomy" id="1735103"/>
    <lineage>
        <taxon>Bacteria</taxon>
        <taxon>Pseudomonadati</taxon>
        <taxon>Pseudomonadota</taxon>
        <taxon>Alphaproteobacteria</taxon>
        <taxon>Hyphomicrobiales</taxon>
        <taxon>Phyllobacteriaceae</taxon>
        <taxon>Nitratireductor</taxon>
    </lineage>
</organism>
<reference evidence="1" key="2">
    <citation type="submission" date="2020-09" db="EMBL/GenBank/DDBJ databases">
        <authorList>
            <person name="Sun Q."/>
            <person name="Zhou Y."/>
        </authorList>
    </citation>
    <scope>NUCLEOTIDE SEQUENCE</scope>
    <source>
        <strain evidence="1">CGMCC 1.15320</strain>
    </source>
</reference>
<evidence type="ECO:0000313" key="2">
    <source>
        <dbReference type="Proteomes" id="UP000636264"/>
    </source>
</evidence>
<proteinExistence type="predicted"/>
<dbReference type="AlphaFoldDB" id="A0A916RK62"/>
<protein>
    <submittedName>
        <fullName evidence="1">Uncharacterized protein</fullName>
    </submittedName>
</protein>
<dbReference type="EMBL" id="BMIF01000002">
    <property type="protein sequence ID" value="GGA59419.1"/>
    <property type="molecule type" value="Genomic_DNA"/>
</dbReference>
<name>A0A916RK62_9HYPH</name>
<sequence length="82" mass="8415">MTKASTPSFLAASATSAESVATMTRPTLLSSARAATWAIMGLPAISAKGLPGNLVESIRAGIRIMALMELLPDLGSVKSVKK</sequence>
<evidence type="ECO:0000313" key="1">
    <source>
        <dbReference type="EMBL" id="GGA59419.1"/>
    </source>
</evidence>
<dbReference type="Proteomes" id="UP000636264">
    <property type="component" value="Unassembled WGS sequence"/>
</dbReference>
<comment type="caution">
    <text evidence="1">The sequence shown here is derived from an EMBL/GenBank/DDBJ whole genome shotgun (WGS) entry which is preliminary data.</text>
</comment>
<keyword evidence="2" id="KW-1185">Reference proteome</keyword>
<accession>A0A916RK62</accession>
<reference evidence="1" key="1">
    <citation type="journal article" date="2014" name="Int. J. Syst. Evol. Microbiol.">
        <title>Complete genome sequence of Corynebacterium casei LMG S-19264T (=DSM 44701T), isolated from a smear-ripened cheese.</title>
        <authorList>
            <consortium name="US DOE Joint Genome Institute (JGI-PGF)"/>
            <person name="Walter F."/>
            <person name="Albersmeier A."/>
            <person name="Kalinowski J."/>
            <person name="Ruckert C."/>
        </authorList>
    </citation>
    <scope>NUCLEOTIDE SEQUENCE</scope>
    <source>
        <strain evidence="1">CGMCC 1.15320</strain>
    </source>
</reference>